<evidence type="ECO:0000313" key="2">
    <source>
        <dbReference type="Proteomes" id="UP000229511"/>
    </source>
</evidence>
<evidence type="ECO:0000313" key="1">
    <source>
        <dbReference type="EMBL" id="ANA87275.1"/>
    </source>
</evidence>
<gene>
    <name evidence="1" type="primary">41</name>
    <name evidence="1" type="ORF">PBI_PATRICKSTAR_41</name>
</gene>
<dbReference type="EMBL" id="KU998252">
    <property type="protein sequence ID" value="ANA87275.1"/>
    <property type="molecule type" value="Genomic_DNA"/>
</dbReference>
<reference evidence="1 2" key="1">
    <citation type="submission" date="2016-03" db="EMBL/GenBank/DDBJ databases">
        <authorList>
            <person name="Rimple P."/>
            <person name="Montgomery M.T."/>
            <person name="Guerrero C.A."/>
            <person name="Mavrich T.N."/>
            <person name="Pope W.H."/>
            <person name="Garlena R.A."/>
            <person name="Russell D.A."/>
            <person name="Jacobs-Sera D."/>
            <person name="Hendrix R.W."/>
            <person name="Hatfull G.F."/>
        </authorList>
    </citation>
    <scope>NUCLEOTIDE SEQUENCE [LARGE SCALE GENOMIC DNA]</scope>
</reference>
<dbReference type="Proteomes" id="UP000229511">
    <property type="component" value="Genome"/>
</dbReference>
<organism evidence="1 2">
    <name type="scientific">Gordonia phage PatrickStar</name>
    <dbReference type="NCBI Taxonomy" id="1838076"/>
    <lineage>
        <taxon>Viruses</taxon>
        <taxon>Duplodnaviria</taxon>
        <taxon>Heunggongvirae</taxon>
        <taxon>Uroviricota</taxon>
        <taxon>Caudoviricetes</taxon>
        <taxon>Orchidvirus</taxon>
        <taxon>Orchidvirus orchid</taxon>
    </lineage>
</organism>
<sequence length="108" mass="11937">MNMHGLGERIITSGDLESNSMDMLPIGTVVYNTDSRGSYSYFIKTDNTSPYGSYQGGCWRMYDPISDSMIGGITGFSGNHIFTPLWALNIITPFTKKLNRPVIEPAGF</sequence>
<accession>A0A160DGT6</accession>
<proteinExistence type="predicted"/>
<protein>
    <submittedName>
        <fullName evidence="1">Uncharacterized protein</fullName>
    </submittedName>
</protein>
<name>A0A160DGT6_9CAUD</name>